<evidence type="ECO:0000313" key="3">
    <source>
        <dbReference type="EnsemblFungi" id="EJT78839"/>
    </source>
</evidence>
<sequence length="201" mass="21177">MVHRVCGLGPAGGWGLPPEGGGQRFGWACGHAGWDGSEAASRLVTGVAVCGLRGEGDNSWETGKSKVVGDGRRTGNSGRKAASTACAQMLPASEGTRDQTRKEQFDQGSLLNATCDQQAPPAQPAAGQWGPALTALGWLRRRALRGGVTGGWWQGWHRPQRAAGLGCWLPLLACARYRLPRSLNSHGRVGETSGMPSTYML</sequence>
<accession>J3NRN3</accession>
<evidence type="ECO:0000313" key="4">
    <source>
        <dbReference type="Proteomes" id="UP000006039"/>
    </source>
</evidence>
<dbReference type="EnsemblFungi" id="EJT78839">
    <property type="protein sequence ID" value="EJT78839"/>
    <property type="gene ID" value="GGTG_03934"/>
</dbReference>
<proteinExistence type="predicted"/>
<dbReference type="Proteomes" id="UP000006039">
    <property type="component" value="Unassembled WGS sequence"/>
</dbReference>
<feature type="compositionally biased region" description="Basic and acidic residues" evidence="1">
    <location>
        <begin position="63"/>
        <end position="73"/>
    </location>
</feature>
<name>J3NRN3_GAET3</name>
<reference evidence="3" key="4">
    <citation type="journal article" date="2015" name="G3 (Bethesda)">
        <title>Genome sequences of three phytopathogenic species of the Magnaporthaceae family of fungi.</title>
        <authorList>
            <person name="Okagaki L.H."/>
            <person name="Nunes C.C."/>
            <person name="Sailsbery J."/>
            <person name="Clay B."/>
            <person name="Brown D."/>
            <person name="John T."/>
            <person name="Oh Y."/>
            <person name="Young N."/>
            <person name="Fitzgerald M."/>
            <person name="Haas B.J."/>
            <person name="Zeng Q."/>
            <person name="Young S."/>
            <person name="Adiconis X."/>
            <person name="Fan L."/>
            <person name="Levin J.Z."/>
            <person name="Mitchell T.K."/>
            <person name="Okubara P.A."/>
            <person name="Farman M.L."/>
            <person name="Kohn L.M."/>
            <person name="Birren B."/>
            <person name="Ma L.-J."/>
            <person name="Dean R.A."/>
        </authorList>
    </citation>
    <scope>NUCLEOTIDE SEQUENCE</scope>
    <source>
        <strain evidence="3">R3-111a-1</strain>
    </source>
</reference>
<organism evidence="2">
    <name type="scientific">Gaeumannomyces tritici (strain R3-111a-1)</name>
    <name type="common">Wheat and barley take-all root rot fungus</name>
    <name type="synonym">Gaeumannomyces graminis var. tritici</name>
    <dbReference type="NCBI Taxonomy" id="644352"/>
    <lineage>
        <taxon>Eukaryota</taxon>
        <taxon>Fungi</taxon>
        <taxon>Dikarya</taxon>
        <taxon>Ascomycota</taxon>
        <taxon>Pezizomycotina</taxon>
        <taxon>Sordariomycetes</taxon>
        <taxon>Sordariomycetidae</taxon>
        <taxon>Magnaporthales</taxon>
        <taxon>Magnaporthaceae</taxon>
        <taxon>Gaeumannomyces</taxon>
    </lineage>
</organism>
<dbReference type="HOGENOM" id="CLU_1360483_0_0_1"/>
<dbReference type="GeneID" id="20344392"/>
<dbReference type="VEuPathDB" id="FungiDB:GGTG_03934"/>
<reference evidence="2" key="2">
    <citation type="submission" date="2010-07" db="EMBL/GenBank/DDBJ databases">
        <authorList>
            <consortium name="The Broad Institute Genome Sequencing Platform"/>
            <consortium name="Broad Institute Genome Sequencing Center for Infectious Disease"/>
            <person name="Ma L.-J."/>
            <person name="Dead R."/>
            <person name="Young S."/>
            <person name="Zeng Q."/>
            <person name="Koehrsen M."/>
            <person name="Alvarado L."/>
            <person name="Berlin A."/>
            <person name="Chapman S.B."/>
            <person name="Chen Z."/>
            <person name="Freedman E."/>
            <person name="Gellesch M."/>
            <person name="Goldberg J."/>
            <person name="Griggs A."/>
            <person name="Gujja S."/>
            <person name="Heilman E.R."/>
            <person name="Heiman D."/>
            <person name="Hepburn T."/>
            <person name="Howarth C."/>
            <person name="Jen D."/>
            <person name="Larson L."/>
            <person name="Mehta T."/>
            <person name="Neiman D."/>
            <person name="Pearson M."/>
            <person name="Roberts A."/>
            <person name="Saif S."/>
            <person name="Shea T."/>
            <person name="Shenoy N."/>
            <person name="Sisk P."/>
            <person name="Stolte C."/>
            <person name="Sykes S."/>
            <person name="Walk T."/>
            <person name="White J."/>
            <person name="Yandava C."/>
            <person name="Haas B."/>
            <person name="Nusbaum C."/>
            <person name="Birren B."/>
        </authorList>
    </citation>
    <scope>NUCLEOTIDE SEQUENCE</scope>
    <source>
        <strain evidence="2">R3-111a-1</strain>
    </source>
</reference>
<protein>
    <submittedName>
        <fullName evidence="2 3">Uncharacterized protein</fullName>
    </submittedName>
</protein>
<evidence type="ECO:0000256" key="1">
    <source>
        <dbReference type="SAM" id="MobiDB-lite"/>
    </source>
</evidence>
<feature type="region of interest" description="Disordered" evidence="1">
    <location>
        <begin position="60"/>
        <end position="84"/>
    </location>
</feature>
<evidence type="ECO:0000313" key="2">
    <source>
        <dbReference type="EMBL" id="EJT78839.1"/>
    </source>
</evidence>
<dbReference type="AlphaFoldDB" id="J3NRN3"/>
<reference evidence="2" key="3">
    <citation type="submission" date="2010-09" db="EMBL/GenBank/DDBJ databases">
        <title>Annotation of Gaeumannomyces graminis var. tritici R3-111a-1.</title>
        <authorList>
            <consortium name="The Broad Institute Genome Sequencing Platform"/>
            <person name="Ma L.-J."/>
            <person name="Dead R."/>
            <person name="Young S.K."/>
            <person name="Zeng Q."/>
            <person name="Gargeya S."/>
            <person name="Fitzgerald M."/>
            <person name="Haas B."/>
            <person name="Abouelleil A."/>
            <person name="Alvarado L."/>
            <person name="Arachchi H.M."/>
            <person name="Berlin A."/>
            <person name="Brown A."/>
            <person name="Chapman S.B."/>
            <person name="Chen Z."/>
            <person name="Dunbar C."/>
            <person name="Freedman E."/>
            <person name="Gearin G."/>
            <person name="Gellesch M."/>
            <person name="Goldberg J."/>
            <person name="Griggs A."/>
            <person name="Gujja S."/>
            <person name="Heiman D."/>
            <person name="Howarth C."/>
            <person name="Larson L."/>
            <person name="Lui A."/>
            <person name="MacDonald P.J.P."/>
            <person name="Mehta T."/>
            <person name="Montmayeur A."/>
            <person name="Murphy C."/>
            <person name="Neiman D."/>
            <person name="Pearson M."/>
            <person name="Priest M."/>
            <person name="Roberts A."/>
            <person name="Saif S."/>
            <person name="Shea T."/>
            <person name="Shenoy N."/>
            <person name="Sisk P."/>
            <person name="Stolte C."/>
            <person name="Sykes S."/>
            <person name="Yandava C."/>
            <person name="Wortman J."/>
            <person name="Nusbaum C."/>
            <person name="Birren B."/>
        </authorList>
    </citation>
    <scope>NUCLEOTIDE SEQUENCE</scope>
    <source>
        <strain evidence="2">R3-111a-1</strain>
    </source>
</reference>
<reference evidence="4" key="1">
    <citation type="submission" date="2010-07" db="EMBL/GenBank/DDBJ databases">
        <title>The genome sequence of Gaeumannomyces graminis var. tritici strain R3-111a-1.</title>
        <authorList>
            <consortium name="The Broad Institute Genome Sequencing Platform"/>
            <person name="Ma L.-J."/>
            <person name="Dead R."/>
            <person name="Young S."/>
            <person name="Zeng Q."/>
            <person name="Koehrsen M."/>
            <person name="Alvarado L."/>
            <person name="Berlin A."/>
            <person name="Chapman S.B."/>
            <person name="Chen Z."/>
            <person name="Freedman E."/>
            <person name="Gellesch M."/>
            <person name="Goldberg J."/>
            <person name="Griggs A."/>
            <person name="Gujja S."/>
            <person name="Heilman E.R."/>
            <person name="Heiman D."/>
            <person name="Hepburn T."/>
            <person name="Howarth C."/>
            <person name="Jen D."/>
            <person name="Larson L."/>
            <person name="Mehta T."/>
            <person name="Neiman D."/>
            <person name="Pearson M."/>
            <person name="Roberts A."/>
            <person name="Saif S."/>
            <person name="Shea T."/>
            <person name="Shenoy N."/>
            <person name="Sisk P."/>
            <person name="Stolte C."/>
            <person name="Sykes S."/>
            <person name="Walk T."/>
            <person name="White J."/>
            <person name="Yandava C."/>
            <person name="Haas B."/>
            <person name="Nusbaum C."/>
            <person name="Birren B."/>
        </authorList>
    </citation>
    <scope>NUCLEOTIDE SEQUENCE [LARGE SCALE GENOMIC DNA]</scope>
    <source>
        <strain evidence="4">R3-111a-1</strain>
    </source>
</reference>
<keyword evidence="4" id="KW-1185">Reference proteome</keyword>
<dbReference type="RefSeq" id="XP_009219984.1">
    <property type="nucleotide sequence ID" value="XM_009221720.1"/>
</dbReference>
<gene>
    <name evidence="3" type="primary">20344392</name>
    <name evidence="2" type="ORF">GGTG_03934</name>
</gene>
<dbReference type="EMBL" id="GL385396">
    <property type="protein sequence ID" value="EJT78839.1"/>
    <property type="molecule type" value="Genomic_DNA"/>
</dbReference>
<reference evidence="3" key="5">
    <citation type="submission" date="2018-04" db="UniProtKB">
        <authorList>
            <consortium name="EnsemblFungi"/>
        </authorList>
    </citation>
    <scope>IDENTIFICATION</scope>
    <source>
        <strain evidence="3">R3-111a-1</strain>
    </source>
</reference>
<dbReference type="STRING" id="644352.J3NRN3"/>